<dbReference type="Gene3D" id="2.60.120.260">
    <property type="entry name" value="Galactose-binding domain-like"/>
    <property type="match status" value="1"/>
</dbReference>
<dbReference type="STRING" id="240015.ACP_0415"/>
<accession>C1FA34</accession>
<evidence type="ECO:0000256" key="1">
    <source>
        <dbReference type="SAM" id="MobiDB-lite"/>
    </source>
</evidence>
<dbReference type="eggNOG" id="ENOG50343N2">
    <property type="taxonomic scope" value="Bacteria"/>
</dbReference>
<dbReference type="KEGG" id="aca:ACP_0415"/>
<gene>
    <name evidence="2" type="ordered locus">ACP_0415</name>
</gene>
<organism evidence="2 3">
    <name type="scientific">Acidobacterium capsulatum (strain ATCC 51196 / DSM 11244 / BCRC 80197 / JCM 7670 / NBRC 15755 / NCIMB 13165 / 161)</name>
    <dbReference type="NCBI Taxonomy" id="240015"/>
    <lineage>
        <taxon>Bacteria</taxon>
        <taxon>Pseudomonadati</taxon>
        <taxon>Acidobacteriota</taxon>
        <taxon>Terriglobia</taxon>
        <taxon>Terriglobales</taxon>
        <taxon>Acidobacteriaceae</taxon>
        <taxon>Acidobacterium</taxon>
    </lineage>
</organism>
<name>C1FA34_ACIC5</name>
<dbReference type="OrthoDB" id="9808066at2"/>
<dbReference type="RefSeq" id="WP_012680810.1">
    <property type="nucleotide sequence ID" value="NC_012483.1"/>
</dbReference>
<dbReference type="InParanoid" id="C1FA34"/>
<feature type="region of interest" description="Disordered" evidence="1">
    <location>
        <begin position="1"/>
        <end position="20"/>
    </location>
</feature>
<evidence type="ECO:0000313" key="2">
    <source>
        <dbReference type="EMBL" id="ACO34618.1"/>
    </source>
</evidence>
<evidence type="ECO:0000313" key="3">
    <source>
        <dbReference type="Proteomes" id="UP000002207"/>
    </source>
</evidence>
<dbReference type="HOGENOM" id="CLU_1003351_0_0_0"/>
<reference evidence="2 3" key="1">
    <citation type="journal article" date="2009" name="Appl. Environ. Microbiol.">
        <title>Three genomes from the phylum Acidobacteria provide insight into the lifestyles of these microorganisms in soils.</title>
        <authorList>
            <person name="Ward N.L."/>
            <person name="Challacombe J.F."/>
            <person name="Janssen P.H."/>
            <person name="Henrissat B."/>
            <person name="Coutinho P.M."/>
            <person name="Wu M."/>
            <person name="Xie G."/>
            <person name="Haft D.H."/>
            <person name="Sait M."/>
            <person name="Badger J."/>
            <person name="Barabote R.D."/>
            <person name="Bradley B."/>
            <person name="Brettin T.S."/>
            <person name="Brinkac L.M."/>
            <person name="Bruce D."/>
            <person name="Creasy T."/>
            <person name="Daugherty S.C."/>
            <person name="Davidsen T.M."/>
            <person name="DeBoy R.T."/>
            <person name="Detter J.C."/>
            <person name="Dodson R.J."/>
            <person name="Durkin A.S."/>
            <person name="Ganapathy A."/>
            <person name="Gwinn-Giglio M."/>
            <person name="Han C.S."/>
            <person name="Khouri H."/>
            <person name="Kiss H."/>
            <person name="Kothari S.P."/>
            <person name="Madupu R."/>
            <person name="Nelson K.E."/>
            <person name="Nelson W.C."/>
            <person name="Paulsen I."/>
            <person name="Penn K."/>
            <person name="Ren Q."/>
            <person name="Rosovitz M.J."/>
            <person name="Selengut J.D."/>
            <person name="Shrivastava S."/>
            <person name="Sullivan S.A."/>
            <person name="Tapia R."/>
            <person name="Thompson L.S."/>
            <person name="Watkins K.L."/>
            <person name="Yang Q."/>
            <person name="Yu C."/>
            <person name="Zafar N."/>
            <person name="Zhou L."/>
            <person name="Kuske C.R."/>
        </authorList>
    </citation>
    <scope>NUCLEOTIDE SEQUENCE [LARGE SCALE GENOMIC DNA]</scope>
    <source>
        <strain evidence="3">ATCC 51196 / DSM 11244 / BCRC 80197 / JCM 7670 / NBRC 15755 / NCIMB 13165 / 161</strain>
    </source>
</reference>
<dbReference type="Proteomes" id="UP000002207">
    <property type="component" value="Chromosome"/>
</dbReference>
<proteinExistence type="predicted"/>
<dbReference type="AlphaFoldDB" id="C1FA34"/>
<sequence>MSERDVLNPTPAWQEDINDSMSPDYGFGNNRVSTVATLQAVSGRPYDRQVGVRGHSFTFTWSNRSYQCAQRIRQFFEQHERGYFTIIDQDGGGRHYVGRFTGQLQISPVGNDMWTVSGLQFVEIPGAPMLQYPSDWDNDSVWELPIDDAGDQQLAIQGNWTQTQHPVVSNGVQVERYSFDNPGTNAVDWAQYEYRGYGFQLQLLCGPAQGQADVYLDGTLLQTVDCYLETASAVPQTVLTKVNVPLDLHRVKVITKNAKNAASTAPAVSWWALRVMR</sequence>
<keyword evidence="3" id="KW-1185">Reference proteome</keyword>
<dbReference type="EMBL" id="CP001472">
    <property type="protein sequence ID" value="ACO34618.1"/>
    <property type="molecule type" value="Genomic_DNA"/>
</dbReference>
<protein>
    <submittedName>
        <fullName evidence="2">Uncharacterized protein</fullName>
    </submittedName>
</protein>